<dbReference type="PIRSF" id="PIRSF016719">
    <property type="entry name" value="UCP016719"/>
    <property type="match status" value="1"/>
</dbReference>
<evidence type="ECO:0000259" key="1">
    <source>
        <dbReference type="Pfam" id="PF07075"/>
    </source>
</evidence>
<comment type="caution">
    <text evidence="3">The sequence shown here is derived from an EMBL/GenBank/DDBJ whole genome shotgun (WGS) entry which is preliminary data.</text>
</comment>
<dbReference type="Pfam" id="PF20732">
    <property type="entry name" value="NamZ_C"/>
    <property type="match status" value="1"/>
</dbReference>
<organism evidence="3 4">
    <name type="scientific">Litorilinea aerophila</name>
    <dbReference type="NCBI Taxonomy" id="1204385"/>
    <lineage>
        <taxon>Bacteria</taxon>
        <taxon>Bacillati</taxon>
        <taxon>Chloroflexota</taxon>
        <taxon>Caldilineae</taxon>
        <taxon>Caldilineales</taxon>
        <taxon>Caldilineaceae</taxon>
        <taxon>Litorilinea</taxon>
    </lineage>
</organism>
<feature type="domain" description="Peptidoglycan beta-N-acetylmuramidase NamZ C-terminal" evidence="2">
    <location>
        <begin position="239"/>
        <end position="400"/>
    </location>
</feature>
<name>A0A540VA60_9CHLR</name>
<dbReference type="AlphaFoldDB" id="A0A540VA60"/>
<dbReference type="InParanoid" id="A0A540VA60"/>
<dbReference type="InterPro" id="IPR048502">
    <property type="entry name" value="NamZ_N"/>
</dbReference>
<dbReference type="FunCoup" id="A0A540VA60">
    <property type="interactions" value="52"/>
</dbReference>
<dbReference type="InterPro" id="IPR008302">
    <property type="entry name" value="NamZ"/>
</dbReference>
<dbReference type="GO" id="GO:0033922">
    <property type="term" value="F:peptidoglycan beta-N-acetylmuramidase activity"/>
    <property type="evidence" value="ECO:0007669"/>
    <property type="project" value="InterPro"/>
</dbReference>
<evidence type="ECO:0000259" key="2">
    <source>
        <dbReference type="Pfam" id="PF20732"/>
    </source>
</evidence>
<dbReference type="Gene3D" id="3.40.50.12170">
    <property type="entry name" value="Uncharacterised protein PF07075, DUF1343"/>
    <property type="match status" value="1"/>
</dbReference>
<gene>
    <name evidence="3" type="ORF">FKZ61_20305</name>
</gene>
<accession>A0A540VA60</accession>
<dbReference type="InterPro" id="IPR048503">
    <property type="entry name" value="NamZ_C"/>
</dbReference>
<reference evidence="3 4" key="1">
    <citation type="submission" date="2019-06" db="EMBL/GenBank/DDBJ databases">
        <title>Genome sequence of Litorilinea aerophila BAA-2444.</title>
        <authorList>
            <person name="Maclea K.S."/>
            <person name="Maurais E.G."/>
            <person name="Iannazzi L.C."/>
        </authorList>
    </citation>
    <scope>NUCLEOTIDE SEQUENCE [LARGE SCALE GENOMIC DNA]</scope>
    <source>
        <strain evidence="3 4">ATCC BAA-2444</strain>
    </source>
</reference>
<proteinExistence type="predicted"/>
<dbReference type="Gene3D" id="3.90.1150.140">
    <property type="match status" value="1"/>
</dbReference>
<evidence type="ECO:0000313" key="4">
    <source>
        <dbReference type="Proteomes" id="UP000317371"/>
    </source>
</evidence>
<sequence length="403" mass="43103">MPVHFGIDRLVEEPALLLDRLSPVKRVGLVTNDAATTGAASPHPLRPGRVALRQAGIPLTALFAPEHGLAAAAADGSRVADGVDPLTGLPVYSLYGARLRPTPEQLAELDLLLFDIPDIGARFYTYIWTLSHVMEACAEAGLPLAVLDRPNPLGGALAAAEGPMLDEAQVNSFVGRWSIPVRHSLTVGELARLWQRERLPDLDLHVVSVEGWQRPWQWPQVGSPFVPTSPAMPSYETALLYPGTCLLEGTNLSEGRGTAFPFRQLGAPWLDGQALAEWFNGLGLPGVVARPVHFTPAASKYAGEACQGVMLHVLDAGSFRPVQAGLCLLAGVLHRHPDRFAWLPYPTAAAGPGYGHFDRLIGRLDIRPGLSGVAGDPVAAVSAWTRADGWAERVADLLLYGPV</sequence>
<feature type="domain" description="Peptidoglycan beta-N-acetylmuramidase NamZ N-terminal" evidence="1">
    <location>
        <begin position="27"/>
        <end position="235"/>
    </location>
</feature>
<dbReference type="RefSeq" id="WP_141611997.1">
    <property type="nucleotide sequence ID" value="NZ_VIGC02000035.1"/>
</dbReference>
<protein>
    <submittedName>
        <fullName evidence="3">DUF1343 domain-containing protein</fullName>
    </submittedName>
</protein>
<dbReference type="Proteomes" id="UP000317371">
    <property type="component" value="Unassembled WGS sequence"/>
</dbReference>
<dbReference type="OrthoDB" id="9801061at2"/>
<evidence type="ECO:0000313" key="3">
    <source>
        <dbReference type="EMBL" id="TQE93667.1"/>
    </source>
</evidence>
<dbReference type="Pfam" id="PF07075">
    <property type="entry name" value="NamZ_N"/>
    <property type="match status" value="1"/>
</dbReference>
<dbReference type="PANTHER" id="PTHR42915">
    <property type="entry name" value="HYPOTHETICAL 460 KDA PROTEIN IN FEUA-SIGW INTERGENIC REGION [PRECURSOR]"/>
    <property type="match status" value="1"/>
</dbReference>
<keyword evidence="4" id="KW-1185">Reference proteome</keyword>
<dbReference type="EMBL" id="VIGC01000035">
    <property type="protein sequence ID" value="TQE93667.1"/>
    <property type="molecule type" value="Genomic_DNA"/>
</dbReference>
<dbReference type="PANTHER" id="PTHR42915:SF1">
    <property type="entry name" value="PEPTIDOGLYCAN BETA-N-ACETYLMURAMIDASE NAMZ"/>
    <property type="match status" value="1"/>
</dbReference>